<dbReference type="EMBL" id="CP013002">
    <property type="protein sequence ID" value="ALL12868.1"/>
    <property type="molecule type" value="Genomic_DNA"/>
</dbReference>
<dbReference type="AlphaFoldDB" id="A0A0P0NYP9"/>
<accession>A0A0P0NYP9</accession>
<sequence length="382" mass="39284">MKACPALDMDAGAIRGVLETVDCHARFYAQSGYEALGSPGSPYQAWLTAFLVIYVAVLGYRLLLGSGARMSDLPLTALKIGAVLALATNWTLFQTLVFDLVYRTPIEVARLLTGPAAQSSAFAGDPVGALQVAYDQLSLSAEAFGKAAGPGASAFSNGNAAAAEALWQAARALFFTTAGVFSVAMVGAAVLTALGPIFVALLLFPATRGVFEGWVRALLATLMAAMLGWISTALMLTILESGLLTLAQERVALELNVDTALSVSGVVMIFALVQVGLVLAGALMACGFRLKARTRHGAMEGAPQTPSRVEPPAGEVGVLSRAERLAASLSQTSTYAPRYSGPPVAATRSAAAVPSGAPLGTAGATYRRPSVRGRDDFGGGAA</sequence>
<keyword evidence="3 7" id="KW-0812">Transmembrane</keyword>
<evidence type="ECO:0000256" key="7">
    <source>
        <dbReference type="SAM" id="Phobius"/>
    </source>
</evidence>
<feature type="transmembrane region" description="Helical" evidence="7">
    <location>
        <begin position="172"/>
        <end position="205"/>
    </location>
</feature>
<dbReference type="InterPro" id="IPR007688">
    <property type="entry name" value="Conjugal_tfr_TrbL/VirB6"/>
</dbReference>
<evidence type="ECO:0000256" key="5">
    <source>
        <dbReference type="ARBA" id="ARBA00023136"/>
    </source>
</evidence>
<evidence type="ECO:0000256" key="6">
    <source>
        <dbReference type="SAM" id="MobiDB-lite"/>
    </source>
</evidence>
<dbReference type="OrthoDB" id="7400974at2"/>
<organism evidence="8 9">
    <name type="scientific">Caulobacter henricii</name>
    <dbReference type="NCBI Taxonomy" id="69395"/>
    <lineage>
        <taxon>Bacteria</taxon>
        <taxon>Pseudomonadati</taxon>
        <taxon>Pseudomonadota</taxon>
        <taxon>Alphaproteobacteria</taxon>
        <taxon>Caulobacterales</taxon>
        <taxon>Caulobacteraceae</taxon>
        <taxon>Caulobacter</taxon>
    </lineage>
</organism>
<comment type="subcellular location">
    <subcellularLocation>
        <location evidence="1">Membrane</location>
        <topology evidence="1">Multi-pass membrane protein</topology>
    </subcellularLocation>
</comment>
<evidence type="ECO:0000313" key="9">
    <source>
        <dbReference type="Proteomes" id="UP000056905"/>
    </source>
</evidence>
<evidence type="ECO:0000256" key="3">
    <source>
        <dbReference type="ARBA" id="ARBA00022692"/>
    </source>
</evidence>
<feature type="transmembrane region" description="Helical" evidence="7">
    <location>
        <begin position="43"/>
        <end position="63"/>
    </location>
</feature>
<feature type="transmembrane region" description="Helical" evidence="7">
    <location>
        <begin position="217"/>
        <end position="239"/>
    </location>
</feature>
<dbReference type="GO" id="GO:0030255">
    <property type="term" value="P:protein secretion by the type IV secretion system"/>
    <property type="evidence" value="ECO:0007669"/>
    <property type="project" value="InterPro"/>
</dbReference>
<comment type="similarity">
    <text evidence="2">Belongs to the TrbL/VirB6 family.</text>
</comment>
<name>A0A0P0NYP9_9CAUL</name>
<evidence type="ECO:0000256" key="4">
    <source>
        <dbReference type="ARBA" id="ARBA00022989"/>
    </source>
</evidence>
<dbReference type="GO" id="GO:0016020">
    <property type="term" value="C:membrane"/>
    <property type="evidence" value="ECO:0007669"/>
    <property type="project" value="UniProtKB-SubCell"/>
</dbReference>
<evidence type="ECO:0000256" key="1">
    <source>
        <dbReference type="ARBA" id="ARBA00004141"/>
    </source>
</evidence>
<dbReference type="RefSeq" id="WP_062145307.1">
    <property type="nucleotide sequence ID" value="NZ_CP013002.1"/>
</dbReference>
<dbReference type="STRING" id="69395.AQ619_05580"/>
<proteinExistence type="inferred from homology"/>
<feature type="compositionally biased region" description="Basic and acidic residues" evidence="6">
    <location>
        <begin position="372"/>
        <end position="382"/>
    </location>
</feature>
<keyword evidence="4 7" id="KW-1133">Transmembrane helix</keyword>
<evidence type="ECO:0000256" key="2">
    <source>
        <dbReference type="ARBA" id="ARBA00007802"/>
    </source>
</evidence>
<feature type="transmembrane region" description="Helical" evidence="7">
    <location>
        <begin position="259"/>
        <end position="286"/>
    </location>
</feature>
<protein>
    <recommendedName>
        <fullName evidence="10">Type VI secretion protein</fullName>
    </recommendedName>
</protein>
<evidence type="ECO:0000313" key="8">
    <source>
        <dbReference type="EMBL" id="ALL12868.1"/>
    </source>
</evidence>
<dbReference type="KEGG" id="chq:AQ619_05580"/>
<gene>
    <name evidence="8" type="ORF">AQ619_05580</name>
</gene>
<evidence type="ECO:0008006" key="10">
    <source>
        <dbReference type="Google" id="ProtNLM"/>
    </source>
</evidence>
<feature type="region of interest" description="Disordered" evidence="6">
    <location>
        <begin position="334"/>
        <end position="382"/>
    </location>
</feature>
<keyword evidence="5 7" id="KW-0472">Membrane</keyword>
<reference evidence="8 9" key="1">
    <citation type="submission" date="2015-10" db="EMBL/GenBank/DDBJ databases">
        <title>Conservation of the essential genome among Caulobacter and Brevundimonas species.</title>
        <authorList>
            <person name="Scott D."/>
            <person name="Ely B."/>
        </authorList>
    </citation>
    <scope>NUCLEOTIDE SEQUENCE [LARGE SCALE GENOMIC DNA]</scope>
    <source>
        <strain evidence="8 9">CB4</strain>
    </source>
</reference>
<dbReference type="Pfam" id="PF04610">
    <property type="entry name" value="TrbL"/>
    <property type="match status" value="1"/>
</dbReference>
<keyword evidence="9" id="KW-1185">Reference proteome</keyword>
<dbReference type="Proteomes" id="UP000056905">
    <property type="component" value="Chromosome"/>
</dbReference>
<feature type="transmembrane region" description="Helical" evidence="7">
    <location>
        <begin position="75"/>
        <end position="93"/>
    </location>
</feature>